<evidence type="ECO:0000256" key="5">
    <source>
        <dbReference type="SAM" id="MobiDB-lite"/>
    </source>
</evidence>
<dbReference type="InterPro" id="IPR027417">
    <property type="entry name" value="P-loop_NTPase"/>
</dbReference>
<dbReference type="Pfam" id="PF12848">
    <property type="entry name" value="ABC_tran_Xtn"/>
    <property type="match status" value="1"/>
</dbReference>
<dbReference type="SUPFAM" id="SSF52540">
    <property type="entry name" value="P-loop containing nucleoside triphosphate hydrolases"/>
    <property type="match status" value="2"/>
</dbReference>
<dbReference type="InterPro" id="IPR051309">
    <property type="entry name" value="ABCF_ATPase"/>
</dbReference>
<dbReference type="InterPro" id="IPR003593">
    <property type="entry name" value="AAA+_ATPase"/>
</dbReference>
<dbReference type="PANTHER" id="PTHR42855">
    <property type="entry name" value="ABC TRANSPORTER ATP-BINDING SUBUNIT"/>
    <property type="match status" value="1"/>
</dbReference>
<keyword evidence="4" id="KW-0175">Coiled coil</keyword>
<dbReference type="FunFam" id="3.40.50.300:FF:000011">
    <property type="entry name" value="Putative ABC transporter ATP-binding component"/>
    <property type="match status" value="1"/>
</dbReference>
<comment type="caution">
    <text evidence="7">The sequence shown here is derived from an EMBL/GenBank/DDBJ whole genome shotgun (WGS) entry which is preliminary data.</text>
</comment>
<evidence type="ECO:0000313" key="8">
    <source>
        <dbReference type="Proteomes" id="UP000239663"/>
    </source>
</evidence>
<feature type="domain" description="ABC transporter" evidence="6">
    <location>
        <begin position="4"/>
        <end position="255"/>
    </location>
</feature>
<keyword evidence="3 7" id="KW-0067">ATP-binding</keyword>
<dbReference type="GO" id="GO:0003677">
    <property type="term" value="F:DNA binding"/>
    <property type="evidence" value="ECO:0007669"/>
    <property type="project" value="InterPro"/>
</dbReference>
<name>A0A2S7N4N4_9BACI</name>
<evidence type="ECO:0000313" key="7">
    <source>
        <dbReference type="EMBL" id="PQD96987.1"/>
    </source>
</evidence>
<organism evidence="7 8">
    <name type="scientific">Pradoshia eiseniae</name>
    <dbReference type="NCBI Taxonomy" id="2064768"/>
    <lineage>
        <taxon>Bacteria</taxon>
        <taxon>Bacillati</taxon>
        <taxon>Bacillota</taxon>
        <taxon>Bacilli</taxon>
        <taxon>Bacillales</taxon>
        <taxon>Bacillaceae</taxon>
        <taxon>Pradoshia</taxon>
    </lineage>
</organism>
<dbReference type="InterPro" id="IPR032524">
    <property type="entry name" value="ABC_tran_C"/>
</dbReference>
<gene>
    <name evidence="7" type="ORF">CYL18_03665</name>
</gene>
<dbReference type="EMBL" id="PKOZ01000001">
    <property type="protein sequence ID" value="PQD96987.1"/>
    <property type="molecule type" value="Genomic_DNA"/>
</dbReference>
<accession>A0A2S7N4N4</accession>
<dbReference type="PANTHER" id="PTHR42855:SF1">
    <property type="entry name" value="ABC TRANSPORTER DOMAIN-CONTAINING PROTEIN"/>
    <property type="match status" value="1"/>
</dbReference>
<evidence type="ECO:0000256" key="1">
    <source>
        <dbReference type="ARBA" id="ARBA00022737"/>
    </source>
</evidence>
<dbReference type="Pfam" id="PF16326">
    <property type="entry name" value="ABC_tran_CTD"/>
    <property type="match status" value="1"/>
</dbReference>
<dbReference type="InterPro" id="IPR032781">
    <property type="entry name" value="ABC_tran_Xtn"/>
</dbReference>
<dbReference type="AlphaFoldDB" id="A0A2S7N4N4"/>
<feature type="domain" description="ABC transporter" evidence="6">
    <location>
        <begin position="320"/>
        <end position="540"/>
    </location>
</feature>
<keyword evidence="2" id="KW-0547">Nucleotide-binding</keyword>
<dbReference type="RefSeq" id="WP_104848082.1">
    <property type="nucleotide sequence ID" value="NZ_PKOZ01000001.1"/>
</dbReference>
<dbReference type="FunFam" id="3.40.50.300:FF:000309">
    <property type="entry name" value="ABC transporter ATP-binding protein"/>
    <property type="match status" value="1"/>
</dbReference>
<reference evidence="7 8" key="1">
    <citation type="submission" date="2017-12" db="EMBL/GenBank/DDBJ databases">
        <title>Taxonomic description and draft genome of Pradoshia cofamensis Gen. nov., sp. nov., a thermotolerant bacillale isolated from anterior gut of earthworm Eisenia fetida.</title>
        <authorList>
            <person name="Saha T."/>
            <person name="Chakraborty R."/>
        </authorList>
    </citation>
    <scope>NUCLEOTIDE SEQUENCE [LARGE SCALE GENOMIC DNA]</scope>
    <source>
        <strain evidence="7 8">EAG3</strain>
    </source>
</reference>
<dbReference type="GO" id="GO:0016887">
    <property type="term" value="F:ATP hydrolysis activity"/>
    <property type="evidence" value="ECO:0007669"/>
    <property type="project" value="InterPro"/>
</dbReference>
<evidence type="ECO:0000259" key="6">
    <source>
        <dbReference type="PROSITE" id="PS50893"/>
    </source>
</evidence>
<dbReference type="OrthoDB" id="9760950at2"/>
<protein>
    <submittedName>
        <fullName evidence="7">Multidrug ABC transporter ATP-binding protein</fullName>
    </submittedName>
</protein>
<keyword evidence="1" id="KW-0677">Repeat</keyword>
<dbReference type="InterPro" id="IPR003439">
    <property type="entry name" value="ABC_transporter-like_ATP-bd"/>
</dbReference>
<dbReference type="SMART" id="SM00382">
    <property type="entry name" value="AAA"/>
    <property type="match status" value="2"/>
</dbReference>
<proteinExistence type="predicted"/>
<feature type="region of interest" description="Disordered" evidence="5">
    <location>
        <begin position="538"/>
        <end position="558"/>
    </location>
</feature>
<dbReference type="InterPro" id="IPR037118">
    <property type="entry name" value="Val-tRNA_synth_C_sf"/>
</dbReference>
<evidence type="ECO:0000256" key="3">
    <source>
        <dbReference type="ARBA" id="ARBA00022840"/>
    </source>
</evidence>
<sequence length="630" mass="71779">MKVLKGIGLKKEYGEKVLFDNIEFSISENEKIGLIGLNGTGKSSLMKIIAGAEEADGGTIDKPKDYRISYLGQNIEVEDDEKVLSFIYRNDSPVFRVVKEYEELLEEMKQFPDNKALLDKMFSLQAKMDAEGGWEIHSNAQIMLNKLGITDINAKMGHLSGGQKKRCALAKALMEKADLLILDEPTNHLDYESIAWLQEYLQSYQGSILFVTHDRYFLDEVTKKIWELDRGILNSYEGNYEKFIEIKSIRDEVEARAAHKLSRLYANELAWMRKGAKARTTKQKARIQRFESLQEKTNQTSSSDDLSLDVSSSRLGKKVLELKDVEKSFGEKVLFKPFSIILQKGDRIGIIGSNGSGKTTMLKMLAGEIPVGGGEIDRGTTVNIGYYTQENEDLPLNKRMIEYIRETAEAITLANGERVSAAQMLERFLFEPYTHGTIIGKLSGGERRRLYLLKILMGSPNVLLLDEPTNDLDIQTLTVLEEYLQHFPGVVVTVSHDRYFLDKTCTKLWIFNGHGEINEYLGQATDYFEWKQSQEKESAAEQKSAVPKPARKDESKQKKRLSYHEMREWEGIEEKIAGVEERLEALAAELANTGSDFELAARLTEEESRLNEELEFLIERWTYLSEKQES</sequence>
<evidence type="ECO:0000256" key="4">
    <source>
        <dbReference type="SAM" id="Coils"/>
    </source>
</evidence>
<dbReference type="PROSITE" id="PS50893">
    <property type="entry name" value="ABC_TRANSPORTER_2"/>
    <property type="match status" value="2"/>
</dbReference>
<feature type="coiled-coil region" evidence="4">
    <location>
        <begin position="569"/>
        <end position="620"/>
    </location>
</feature>
<dbReference type="CDD" id="cd03221">
    <property type="entry name" value="ABCF_EF-3"/>
    <property type="match status" value="2"/>
</dbReference>
<dbReference type="Pfam" id="PF00005">
    <property type="entry name" value="ABC_tran"/>
    <property type="match status" value="2"/>
</dbReference>
<keyword evidence="8" id="KW-1185">Reference proteome</keyword>
<dbReference type="Gene3D" id="1.10.287.380">
    <property type="entry name" value="Valyl-tRNA synthetase, C-terminal domain"/>
    <property type="match status" value="1"/>
</dbReference>
<dbReference type="Proteomes" id="UP000239663">
    <property type="component" value="Unassembled WGS sequence"/>
</dbReference>
<dbReference type="GO" id="GO:0005524">
    <property type="term" value="F:ATP binding"/>
    <property type="evidence" value="ECO:0007669"/>
    <property type="project" value="UniProtKB-KW"/>
</dbReference>
<dbReference type="Gene3D" id="3.40.50.300">
    <property type="entry name" value="P-loop containing nucleotide triphosphate hydrolases"/>
    <property type="match status" value="2"/>
</dbReference>
<evidence type="ECO:0000256" key="2">
    <source>
        <dbReference type="ARBA" id="ARBA00022741"/>
    </source>
</evidence>